<accession>A0A317KLN9</accession>
<dbReference type="RefSeq" id="WP_109942629.1">
    <property type="nucleotide sequence ID" value="NZ_QGGF01000061.1"/>
</dbReference>
<dbReference type="InterPro" id="IPR016166">
    <property type="entry name" value="FAD-bd_PCMH"/>
</dbReference>
<keyword evidence="3" id="KW-0285">Flavoprotein</keyword>
<keyword evidence="4" id="KW-0274">FAD</keyword>
<dbReference type="Proteomes" id="UP000245683">
    <property type="component" value="Unassembled WGS sequence"/>
</dbReference>
<evidence type="ECO:0000313" key="8">
    <source>
        <dbReference type="Proteomes" id="UP000245683"/>
    </source>
</evidence>
<evidence type="ECO:0000256" key="4">
    <source>
        <dbReference type="ARBA" id="ARBA00022827"/>
    </source>
</evidence>
<comment type="similarity">
    <text evidence="2">Belongs to the oxygen-dependent FAD-linked oxidoreductase family.</text>
</comment>
<dbReference type="GO" id="GO:0016491">
    <property type="term" value="F:oxidoreductase activity"/>
    <property type="evidence" value="ECO:0007669"/>
    <property type="project" value="UniProtKB-KW"/>
</dbReference>
<dbReference type="InterPro" id="IPR012951">
    <property type="entry name" value="BBE"/>
</dbReference>
<evidence type="ECO:0000256" key="1">
    <source>
        <dbReference type="ARBA" id="ARBA00001974"/>
    </source>
</evidence>
<dbReference type="Gene3D" id="3.30.43.10">
    <property type="entry name" value="Uridine Diphospho-n-acetylenolpyruvylglucosamine Reductase, domain 2"/>
    <property type="match status" value="1"/>
</dbReference>
<dbReference type="OrthoDB" id="9775082at2"/>
<evidence type="ECO:0000259" key="6">
    <source>
        <dbReference type="PROSITE" id="PS51387"/>
    </source>
</evidence>
<name>A0A317KLN9_9ACTN</name>
<gene>
    <name evidence="7" type="ORF">DLJ46_00185</name>
</gene>
<dbReference type="SUPFAM" id="SSF56176">
    <property type="entry name" value="FAD-binding/transporter-associated domain-like"/>
    <property type="match status" value="1"/>
</dbReference>
<dbReference type="Pfam" id="PF08031">
    <property type="entry name" value="BBE"/>
    <property type="match status" value="1"/>
</dbReference>
<dbReference type="Pfam" id="PF01565">
    <property type="entry name" value="FAD_binding_4"/>
    <property type="match status" value="1"/>
</dbReference>
<dbReference type="PANTHER" id="PTHR42973">
    <property type="entry name" value="BINDING OXIDOREDUCTASE, PUTATIVE (AFU_ORTHOLOGUE AFUA_1G17690)-RELATED"/>
    <property type="match status" value="1"/>
</dbReference>
<dbReference type="EMBL" id="QGSV01000020">
    <property type="protein sequence ID" value="PWU54080.1"/>
    <property type="molecule type" value="Genomic_DNA"/>
</dbReference>
<comment type="cofactor">
    <cofactor evidence="1">
        <name>FAD</name>
        <dbReference type="ChEBI" id="CHEBI:57692"/>
    </cofactor>
</comment>
<comment type="caution">
    <text evidence="7">The sequence shown here is derived from an EMBL/GenBank/DDBJ whole genome shotgun (WGS) entry which is preliminary data.</text>
</comment>
<dbReference type="GO" id="GO:0071949">
    <property type="term" value="F:FAD binding"/>
    <property type="evidence" value="ECO:0007669"/>
    <property type="project" value="InterPro"/>
</dbReference>
<feature type="domain" description="FAD-binding PCMH-type" evidence="6">
    <location>
        <begin position="42"/>
        <end position="211"/>
    </location>
</feature>
<evidence type="ECO:0000313" key="7">
    <source>
        <dbReference type="EMBL" id="PWU54080.1"/>
    </source>
</evidence>
<protein>
    <recommendedName>
        <fullName evidence="6">FAD-binding PCMH-type domain-containing protein</fullName>
    </recommendedName>
</protein>
<evidence type="ECO:0000256" key="5">
    <source>
        <dbReference type="ARBA" id="ARBA00023002"/>
    </source>
</evidence>
<sequence length="474" mass="49213">MAPSFAPQDWATLASRLHGKLIRPGAADYVGAARLYNPRFDASSRPAAIARCAGAADVQACVRFAADTGTPFAVRCGGHSYGGWSTSRGLVIDVSGIDSVTVDGGAGTARIGAGARLVDVYAALAAKGVALAAGSCPTVGMTGLTLGGGVGVLSRAWGLTCDAVTGVEIVTADGQLRLVDARRDPDLFWALRGGGGSFGAVTAWTVSTRPAPSVHTFFLAWDFARAPEVLTAWQRWAPRTDPKLWSTCKLLADPGRDRIRATVSGTWIGHASGLDGQLNPLLTQTGAPANRQTNSLTYAKAMLWEAGCASQDAAQCESVALSLAKRQPFAATSSIAAAELPPAAIEAAVAQTRAGMNIANMVEGGVSFDVLGGAVAQVAPDATAFVHRTAMATVQYTATWQDAGAAPAPFDAYVRGFRAAMAPWLGSAAYVNYADPTIDRYGPAYWGDNYTRLQQVKRAVDPSALFAFGQSVQP</sequence>
<dbReference type="PROSITE" id="PS51387">
    <property type="entry name" value="FAD_PCMH"/>
    <property type="match status" value="1"/>
</dbReference>
<dbReference type="InterPro" id="IPR036318">
    <property type="entry name" value="FAD-bd_PCMH-like_sf"/>
</dbReference>
<evidence type="ECO:0000256" key="2">
    <source>
        <dbReference type="ARBA" id="ARBA00005466"/>
    </source>
</evidence>
<dbReference type="InterPro" id="IPR016169">
    <property type="entry name" value="FAD-bd_PCMH_sub2"/>
</dbReference>
<dbReference type="InterPro" id="IPR050416">
    <property type="entry name" value="FAD-linked_Oxidoreductase"/>
</dbReference>
<dbReference type="Gene3D" id="3.40.462.20">
    <property type="match status" value="1"/>
</dbReference>
<reference evidence="8" key="1">
    <citation type="submission" date="2018-05" db="EMBL/GenBank/DDBJ databases">
        <title>Micromonospora globispora sp. nov. and Micromonospora rugosa sp. nov., isolated from marine sediment.</title>
        <authorList>
            <person name="Carro L."/>
            <person name="Aysel V."/>
            <person name="Cetin D."/>
            <person name="Igual J.M."/>
            <person name="Klenk H.-P."/>
            <person name="Trujillo M.E."/>
            <person name="Sahin N."/>
        </authorList>
    </citation>
    <scope>NUCLEOTIDE SEQUENCE [LARGE SCALE GENOMIC DNA]</scope>
    <source>
        <strain evidence="8">S2904</strain>
    </source>
</reference>
<dbReference type="AlphaFoldDB" id="A0A317KLN9"/>
<proteinExistence type="inferred from homology"/>
<keyword evidence="8" id="KW-1185">Reference proteome</keyword>
<keyword evidence="5" id="KW-0560">Oxidoreductase</keyword>
<dbReference type="InterPro" id="IPR016167">
    <property type="entry name" value="FAD-bd_PCMH_sub1"/>
</dbReference>
<dbReference type="Gene3D" id="3.30.465.10">
    <property type="match status" value="1"/>
</dbReference>
<evidence type="ECO:0000256" key="3">
    <source>
        <dbReference type="ARBA" id="ARBA00022630"/>
    </source>
</evidence>
<dbReference type="InterPro" id="IPR006094">
    <property type="entry name" value="Oxid_FAD_bind_N"/>
</dbReference>
<dbReference type="PANTHER" id="PTHR42973:SF39">
    <property type="entry name" value="FAD-BINDING PCMH-TYPE DOMAIN-CONTAINING PROTEIN"/>
    <property type="match status" value="1"/>
</dbReference>
<organism evidence="7 8">
    <name type="scientific">Micromonospora globispora</name>
    <dbReference type="NCBI Taxonomy" id="1450148"/>
    <lineage>
        <taxon>Bacteria</taxon>
        <taxon>Bacillati</taxon>
        <taxon>Actinomycetota</taxon>
        <taxon>Actinomycetes</taxon>
        <taxon>Micromonosporales</taxon>
        <taxon>Micromonosporaceae</taxon>
        <taxon>Micromonospora</taxon>
    </lineage>
</organism>